<organism evidence="3 4">
    <name type="scientific">Mytilus coruscus</name>
    <name type="common">Sea mussel</name>
    <dbReference type="NCBI Taxonomy" id="42192"/>
    <lineage>
        <taxon>Eukaryota</taxon>
        <taxon>Metazoa</taxon>
        <taxon>Spiralia</taxon>
        <taxon>Lophotrochozoa</taxon>
        <taxon>Mollusca</taxon>
        <taxon>Bivalvia</taxon>
        <taxon>Autobranchia</taxon>
        <taxon>Pteriomorphia</taxon>
        <taxon>Mytilida</taxon>
        <taxon>Mytiloidea</taxon>
        <taxon>Mytilidae</taxon>
        <taxon>Mytilinae</taxon>
        <taxon>Mytilus</taxon>
    </lineage>
</organism>
<name>A0A6J8AJC6_MYTCO</name>
<dbReference type="SUPFAM" id="SSF56436">
    <property type="entry name" value="C-type lectin-like"/>
    <property type="match status" value="1"/>
</dbReference>
<dbReference type="OrthoDB" id="6207960at2759"/>
<evidence type="ECO:0000259" key="2">
    <source>
        <dbReference type="Pfam" id="PF00059"/>
    </source>
</evidence>
<dbReference type="Gene3D" id="3.10.100.10">
    <property type="entry name" value="Mannose-Binding Protein A, subunit A"/>
    <property type="match status" value="1"/>
</dbReference>
<proteinExistence type="predicted"/>
<dbReference type="CDD" id="cd00037">
    <property type="entry name" value="CLECT"/>
    <property type="match status" value="1"/>
</dbReference>
<dbReference type="InterPro" id="IPR016186">
    <property type="entry name" value="C-type_lectin-like/link_sf"/>
</dbReference>
<evidence type="ECO:0000313" key="4">
    <source>
        <dbReference type="Proteomes" id="UP000507470"/>
    </source>
</evidence>
<keyword evidence="4" id="KW-1185">Reference proteome</keyword>
<sequence>MCEQNKQTQQTDTAPTPPFTVLVYYGTSPSFNVSVINHPVTWQEASQNCFSNQFFELFAESSVNKLLDHLDEVNQMLQQLLWPAYKHLWIGYLYNGTSYLMVDGGKCVTSANLLPIFYTNGGTGCILLNVAATTASDLLYTVPCDEQHEYLCEFPMHVDIDSTRYENMEIDKSYIVGYKIITLVISDSTKCEQAMKSRKMAYAAEFYRLAILCHVYENLVFEFPVNVRIITSYMGATTFVKTAGHTGFPSDPQSYTNPEMPSSSLRRTSRITTAIQTVDETVKTTEEITMETIDVSPTMQTDETTRILTEEIPFHTPEELIMKMTDEISISTTEKVTTLKIGETGMATPEITPSNITAL</sequence>
<gene>
    <name evidence="3" type="ORF">MCOR_8391</name>
</gene>
<dbReference type="AlphaFoldDB" id="A0A6J8AJC6"/>
<dbReference type="Pfam" id="PF00059">
    <property type="entry name" value="Lectin_C"/>
    <property type="match status" value="1"/>
</dbReference>
<evidence type="ECO:0000256" key="1">
    <source>
        <dbReference type="SAM" id="MobiDB-lite"/>
    </source>
</evidence>
<feature type="domain" description="C-type lectin" evidence="2">
    <location>
        <begin position="40"/>
        <end position="154"/>
    </location>
</feature>
<dbReference type="Proteomes" id="UP000507470">
    <property type="component" value="Unassembled WGS sequence"/>
</dbReference>
<protein>
    <recommendedName>
        <fullName evidence="2">C-type lectin domain-containing protein</fullName>
    </recommendedName>
</protein>
<dbReference type="EMBL" id="CACVKT020001553">
    <property type="protein sequence ID" value="CAC5369066.1"/>
    <property type="molecule type" value="Genomic_DNA"/>
</dbReference>
<evidence type="ECO:0000313" key="3">
    <source>
        <dbReference type="EMBL" id="CAC5369066.1"/>
    </source>
</evidence>
<dbReference type="InterPro" id="IPR001304">
    <property type="entry name" value="C-type_lectin-like"/>
</dbReference>
<feature type="compositionally biased region" description="Polar residues" evidence="1">
    <location>
        <begin position="251"/>
        <end position="261"/>
    </location>
</feature>
<accession>A0A6J8AJC6</accession>
<dbReference type="InterPro" id="IPR016187">
    <property type="entry name" value="CTDL_fold"/>
</dbReference>
<feature type="region of interest" description="Disordered" evidence="1">
    <location>
        <begin position="247"/>
        <end position="266"/>
    </location>
</feature>
<reference evidence="3 4" key="1">
    <citation type="submission" date="2020-06" db="EMBL/GenBank/DDBJ databases">
        <authorList>
            <person name="Li R."/>
            <person name="Bekaert M."/>
        </authorList>
    </citation>
    <scope>NUCLEOTIDE SEQUENCE [LARGE SCALE GENOMIC DNA]</scope>
    <source>
        <strain evidence="4">wild</strain>
    </source>
</reference>